<sequence>MDRETRNEAINCAARAMRAENSRNPEEHWFLKQWRKLPHDIGINHSINHFGNILVTVGVSLFALIALLFTGVQFYGKANSVAALGIEFSPFHIRIVEDSQARMLEEEAERVVTQIKDTYPPGATGVWRVLPWNWDEAPMIPENAVNAFKIIKGYRNIKHYVTRRASKDLENISPLADILPSRIDYDNLRQALIGYVDGFSDVRKNDYLVYILDYYEIVAIITIIMAMLYHLRKDRKEWMMRMVTIMIGTGMIIGVAMEMGMVIMVMLMATVMGRMRMGIMVVVILTCMVAIMGIEKSVLTGIVCTLPISMGYLLSKTKFPRNPLASALEDLPRAGRK</sequence>
<reference evidence="3" key="1">
    <citation type="submission" date="2019-02" db="EMBL/GenBank/DDBJ databases">
        <authorList>
            <person name="Gruber-Vodicka R. H."/>
            <person name="Seah K. B. B."/>
        </authorList>
    </citation>
    <scope>NUCLEOTIDE SEQUENCE</scope>
    <source>
        <strain evidence="3">BECK_BZ163</strain>
        <strain evidence="4">BECK_BZ164</strain>
        <strain evidence="2">BECK_BZ165</strain>
    </source>
</reference>
<dbReference type="EMBL" id="CAADEZ010000933">
    <property type="protein sequence ID" value="VFJ76583.1"/>
    <property type="molecule type" value="Genomic_DNA"/>
</dbReference>
<evidence type="ECO:0000313" key="2">
    <source>
        <dbReference type="EMBL" id="VFJ55268.1"/>
    </source>
</evidence>
<gene>
    <name evidence="3" type="ORF">BECKFM1743A_GA0114220_109331</name>
    <name evidence="4" type="ORF">BECKFM1743B_GA0114221_103062</name>
    <name evidence="2" type="ORF">BECKFM1743C_GA0114222_101541</name>
</gene>
<evidence type="ECO:0000313" key="3">
    <source>
        <dbReference type="EMBL" id="VFJ76583.1"/>
    </source>
</evidence>
<keyword evidence="1" id="KW-1133">Transmembrane helix</keyword>
<feature type="transmembrane region" description="Helical" evidence="1">
    <location>
        <begin position="207"/>
        <end position="231"/>
    </location>
</feature>
<dbReference type="EMBL" id="CAADFL010000306">
    <property type="protein sequence ID" value="VFK14095.1"/>
    <property type="molecule type" value="Genomic_DNA"/>
</dbReference>
<name>A0A450U1P0_9GAMM</name>
<keyword evidence="1" id="KW-0812">Transmembrane</keyword>
<accession>A0A450U1P0</accession>
<feature type="transmembrane region" description="Helical" evidence="1">
    <location>
        <begin position="53"/>
        <end position="75"/>
    </location>
</feature>
<dbReference type="EMBL" id="CAADFA010000154">
    <property type="protein sequence ID" value="VFJ55268.1"/>
    <property type="molecule type" value="Genomic_DNA"/>
</dbReference>
<evidence type="ECO:0000313" key="4">
    <source>
        <dbReference type="EMBL" id="VFK14095.1"/>
    </source>
</evidence>
<proteinExistence type="predicted"/>
<feature type="transmembrane region" description="Helical" evidence="1">
    <location>
        <begin position="275"/>
        <end position="291"/>
    </location>
</feature>
<protein>
    <submittedName>
        <fullName evidence="3">Uncharacterized protein</fullName>
    </submittedName>
</protein>
<dbReference type="AlphaFoldDB" id="A0A450U1P0"/>
<feature type="transmembrane region" description="Helical" evidence="1">
    <location>
        <begin position="243"/>
        <end position="269"/>
    </location>
</feature>
<keyword evidence="1" id="KW-0472">Membrane</keyword>
<evidence type="ECO:0000256" key="1">
    <source>
        <dbReference type="SAM" id="Phobius"/>
    </source>
</evidence>
<organism evidence="3">
    <name type="scientific">Candidatus Kentrum sp. FM</name>
    <dbReference type="NCBI Taxonomy" id="2126340"/>
    <lineage>
        <taxon>Bacteria</taxon>
        <taxon>Pseudomonadati</taxon>
        <taxon>Pseudomonadota</taxon>
        <taxon>Gammaproteobacteria</taxon>
        <taxon>Candidatus Kentrum</taxon>
    </lineage>
</organism>